<evidence type="ECO:0000313" key="2">
    <source>
        <dbReference type="Proteomes" id="UP000828390"/>
    </source>
</evidence>
<reference evidence="1" key="1">
    <citation type="journal article" date="2019" name="bioRxiv">
        <title>The Genome of the Zebra Mussel, Dreissena polymorpha: A Resource for Invasive Species Research.</title>
        <authorList>
            <person name="McCartney M.A."/>
            <person name="Auch B."/>
            <person name="Kono T."/>
            <person name="Mallez S."/>
            <person name="Zhang Y."/>
            <person name="Obille A."/>
            <person name="Becker A."/>
            <person name="Abrahante J.E."/>
            <person name="Garbe J."/>
            <person name="Badalamenti J.P."/>
            <person name="Herman A."/>
            <person name="Mangelson H."/>
            <person name="Liachko I."/>
            <person name="Sullivan S."/>
            <person name="Sone E.D."/>
            <person name="Koren S."/>
            <person name="Silverstein K.A.T."/>
            <person name="Beckman K.B."/>
            <person name="Gohl D.M."/>
        </authorList>
    </citation>
    <scope>NUCLEOTIDE SEQUENCE</scope>
    <source>
        <strain evidence="1">Duluth1</strain>
        <tissue evidence="1">Whole animal</tissue>
    </source>
</reference>
<dbReference type="EMBL" id="JAIWYP010000004">
    <property type="protein sequence ID" value="KAH3838356.1"/>
    <property type="molecule type" value="Genomic_DNA"/>
</dbReference>
<evidence type="ECO:0000313" key="1">
    <source>
        <dbReference type="EMBL" id="KAH3838356.1"/>
    </source>
</evidence>
<dbReference type="Proteomes" id="UP000828390">
    <property type="component" value="Unassembled WGS sequence"/>
</dbReference>
<protein>
    <submittedName>
        <fullName evidence="1">Uncharacterized protein</fullName>
    </submittedName>
</protein>
<organism evidence="1 2">
    <name type="scientific">Dreissena polymorpha</name>
    <name type="common">Zebra mussel</name>
    <name type="synonym">Mytilus polymorpha</name>
    <dbReference type="NCBI Taxonomy" id="45954"/>
    <lineage>
        <taxon>Eukaryota</taxon>
        <taxon>Metazoa</taxon>
        <taxon>Spiralia</taxon>
        <taxon>Lophotrochozoa</taxon>
        <taxon>Mollusca</taxon>
        <taxon>Bivalvia</taxon>
        <taxon>Autobranchia</taxon>
        <taxon>Heteroconchia</taxon>
        <taxon>Euheterodonta</taxon>
        <taxon>Imparidentia</taxon>
        <taxon>Neoheterodontei</taxon>
        <taxon>Myida</taxon>
        <taxon>Dreissenoidea</taxon>
        <taxon>Dreissenidae</taxon>
        <taxon>Dreissena</taxon>
    </lineage>
</organism>
<name>A0A9D4KEV9_DREPO</name>
<sequence length="75" mass="8624">MHIFTNIHKTNIATLVFGPDLRCDPLQRFKHRLKIPVPIELVVVSRLVDVDSPVPNRARNGILFLNMSCKNDELF</sequence>
<accession>A0A9D4KEV9</accession>
<reference evidence="1" key="2">
    <citation type="submission" date="2020-11" db="EMBL/GenBank/DDBJ databases">
        <authorList>
            <person name="McCartney M.A."/>
            <person name="Auch B."/>
            <person name="Kono T."/>
            <person name="Mallez S."/>
            <person name="Becker A."/>
            <person name="Gohl D.M."/>
            <person name="Silverstein K.A.T."/>
            <person name="Koren S."/>
            <person name="Bechman K.B."/>
            <person name="Herman A."/>
            <person name="Abrahante J.E."/>
            <person name="Garbe J."/>
        </authorList>
    </citation>
    <scope>NUCLEOTIDE SEQUENCE</scope>
    <source>
        <strain evidence="1">Duluth1</strain>
        <tissue evidence="1">Whole animal</tissue>
    </source>
</reference>
<gene>
    <name evidence="1" type="ORF">DPMN_111764</name>
</gene>
<proteinExistence type="predicted"/>
<dbReference type="AlphaFoldDB" id="A0A9D4KEV9"/>
<keyword evidence="2" id="KW-1185">Reference proteome</keyword>
<comment type="caution">
    <text evidence="1">The sequence shown here is derived from an EMBL/GenBank/DDBJ whole genome shotgun (WGS) entry which is preliminary data.</text>
</comment>